<protein>
    <recommendedName>
        <fullName evidence="4">Something about silencing protein 4 domain-containing protein</fullName>
    </recommendedName>
</protein>
<feature type="compositionally biased region" description="Low complexity" evidence="1">
    <location>
        <begin position="365"/>
        <end position="382"/>
    </location>
</feature>
<feature type="compositionally biased region" description="Basic residues" evidence="1">
    <location>
        <begin position="594"/>
        <end position="609"/>
    </location>
</feature>
<feature type="compositionally biased region" description="Basic and acidic residues" evidence="1">
    <location>
        <begin position="123"/>
        <end position="146"/>
    </location>
</feature>
<feature type="region of interest" description="Disordered" evidence="1">
    <location>
        <begin position="120"/>
        <end position="146"/>
    </location>
</feature>
<gene>
    <name evidence="2" type="ORF">IAS62_000771</name>
</gene>
<proteinExistence type="predicted"/>
<feature type="compositionally biased region" description="Basic and acidic residues" evidence="1">
    <location>
        <begin position="50"/>
        <end position="60"/>
    </location>
</feature>
<sequence length="939" mass="101369">MSPRPTRKSLRPIAPFPTTQPILVPAIVNTANSSTQHDVQLGTGITRHRDRNEDKDRDGDGGYYGEEQGSNLVPAPLVVHDVDEGTGGNSPRSTSGSTSRSGIVVKRQVMVEVLPLSKGTVRTGERRSARVRGKEEEKEKRPYGERTKQLDWPVEHVNVDGQQVAGQGSDGTVEQEVEKLVDLPLGGIEAASTKHKPAPTSGQPSAAIPQSTVFGVSESKPRAKVSSSATITATAAAATTITTAAATKAAPPRKSMPKTKPPSQPMRTASTPNVNPSPTSTSAPTTASTSADPKYKGKPIERRVLPARIRRAAGGGLEGMRDVEEMVVDWLQRWGEPVTIPPDRLPILLTTLPLEMLNPPPVFIPTSSSTSSGQEQSSGGPPITLTPSRRIDPASTEMVTLKMEGAGKDALVDVKGENTLGKDEMIETPGWLMVAPGEDDEQEAREELENRPSVGPGTETGTRTGGIGKGKEIVSPVKRLRRMHDEPEEDTSDAHYIQLHRKHEAFERRQRLREKEKLQFERYKLRSRIDLLRNLSKPAWASIVATILARDEDGWKSGRSKVGKEGEEWLRERLLKEGEDVMKRYEELLPPENRKHKAGAGVNAHHHHLLTTDGTPNSSARFSSPSGSTSASRVPSLTPEPIVLPARVAALRDPVVGSTGKRKRSSMGASTNGGTSKARPSLSVLGDRNTVENENEKLDGVEGKKGDASGRKKVAKTDTDRKERSQNTRLVVDETEAVGDVDGNGNGDEDGAEQSLNRDSLLDPTTSSLLPPQISQPQVSAPPPLPLPPPFFPPLTASGLPCLIEAASRRESALKEAEASKARAAEPRKGRLINREKTRMSKRLGVVSPFGLPIPGVVEYKYEFTLTEEEDFWPIIAEREAAANRHRRASLMGQGGLSVLSGSGPIGVSSSGTVHNESVRQMEQTAMSGTEKMENIVVL</sequence>
<feature type="compositionally biased region" description="Low complexity" evidence="1">
    <location>
        <begin position="762"/>
        <end position="772"/>
    </location>
</feature>
<feature type="compositionally biased region" description="Basic and acidic residues" evidence="1">
    <location>
        <begin position="689"/>
        <end position="726"/>
    </location>
</feature>
<evidence type="ECO:0008006" key="4">
    <source>
        <dbReference type="Google" id="ProtNLM"/>
    </source>
</evidence>
<organism evidence="2 3">
    <name type="scientific">Cryptococcus decagattii</name>
    <dbReference type="NCBI Taxonomy" id="1859122"/>
    <lineage>
        <taxon>Eukaryota</taxon>
        <taxon>Fungi</taxon>
        <taxon>Dikarya</taxon>
        <taxon>Basidiomycota</taxon>
        <taxon>Agaricomycotina</taxon>
        <taxon>Tremellomycetes</taxon>
        <taxon>Tremellales</taxon>
        <taxon>Cryptococcaceae</taxon>
        <taxon>Cryptococcus</taxon>
        <taxon>Cryptococcus gattii species complex</taxon>
    </lineage>
</organism>
<dbReference type="GeneID" id="89987547"/>
<dbReference type="EMBL" id="CP143806">
    <property type="protein sequence ID" value="WVO19485.1"/>
    <property type="molecule type" value="Genomic_DNA"/>
</dbReference>
<accession>A0ABZ2ASD7</accession>
<feature type="region of interest" description="Disordered" evidence="1">
    <location>
        <begin position="439"/>
        <end position="470"/>
    </location>
</feature>
<evidence type="ECO:0000256" key="1">
    <source>
        <dbReference type="SAM" id="MobiDB-lite"/>
    </source>
</evidence>
<feature type="compositionally biased region" description="Basic and acidic residues" evidence="1">
    <location>
        <begin position="293"/>
        <end position="302"/>
    </location>
</feature>
<feature type="compositionally biased region" description="Low complexity" evidence="1">
    <location>
        <begin position="268"/>
        <end position="291"/>
    </location>
</feature>
<evidence type="ECO:0000313" key="2">
    <source>
        <dbReference type="EMBL" id="WVO19485.1"/>
    </source>
</evidence>
<feature type="region of interest" description="Disordered" evidence="1">
    <location>
        <begin position="654"/>
        <end position="782"/>
    </location>
</feature>
<dbReference type="RefSeq" id="XP_064718725.1">
    <property type="nucleotide sequence ID" value="XM_064862653.1"/>
</dbReference>
<feature type="region of interest" description="Disordered" evidence="1">
    <location>
        <begin position="34"/>
        <end position="103"/>
    </location>
</feature>
<feature type="compositionally biased region" description="Low complexity" evidence="1">
    <location>
        <begin position="89"/>
        <end position="102"/>
    </location>
</feature>
<feature type="region of interest" description="Disordered" evidence="1">
    <location>
        <begin position="589"/>
        <end position="638"/>
    </location>
</feature>
<keyword evidence="3" id="KW-1185">Reference proteome</keyword>
<name>A0ABZ2ASD7_9TREE</name>
<evidence type="ECO:0000313" key="3">
    <source>
        <dbReference type="Proteomes" id="UP001432216"/>
    </source>
</evidence>
<feature type="compositionally biased region" description="Polar residues" evidence="1">
    <location>
        <begin position="612"/>
        <end position="635"/>
    </location>
</feature>
<dbReference type="Proteomes" id="UP001432216">
    <property type="component" value="Chromosome 1"/>
</dbReference>
<feature type="region of interest" description="Disordered" evidence="1">
    <location>
        <begin position="244"/>
        <end position="302"/>
    </location>
</feature>
<feature type="region of interest" description="Disordered" evidence="1">
    <location>
        <begin position="363"/>
        <end position="390"/>
    </location>
</feature>
<reference evidence="2 3" key="1">
    <citation type="submission" date="2024-01" db="EMBL/GenBank/DDBJ databases">
        <title>Comparative genomics of Cryptococcus and Kwoniella reveals pathogenesis evolution and contrasting modes of karyotype evolution via chromosome fusion or intercentromeric recombination.</title>
        <authorList>
            <person name="Coelho M.A."/>
            <person name="David-Palma M."/>
            <person name="Shea T."/>
            <person name="Bowers K."/>
            <person name="McGinley-Smith S."/>
            <person name="Mohammad A.W."/>
            <person name="Gnirke A."/>
            <person name="Yurkov A.M."/>
            <person name="Nowrousian M."/>
            <person name="Sun S."/>
            <person name="Cuomo C.A."/>
            <person name="Heitman J."/>
        </authorList>
    </citation>
    <scope>NUCLEOTIDE SEQUENCE [LARGE SCALE GENOMIC DNA]</scope>
    <source>
        <strain evidence="2 3">7685027</strain>
    </source>
</reference>